<keyword evidence="1" id="KW-0472">Membrane</keyword>
<reference evidence="2 4" key="1">
    <citation type="submission" date="2015-01" db="EMBL/GenBank/DDBJ databases">
        <authorList>
            <person name="Guo J."/>
        </authorList>
    </citation>
    <scope>NUCLEOTIDE SEQUENCE [LARGE SCALE GENOMIC DNA]</scope>
    <source>
        <strain evidence="2 4">DSM 22147</strain>
    </source>
</reference>
<keyword evidence="1" id="KW-0812">Transmembrane</keyword>
<dbReference type="EMBL" id="JXWY01000003">
    <property type="protein sequence ID" value="KIX91738.1"/>
    <property type="molecule type" value="Genomic_DNA"/>
</dbReference>
<dbReference type="OrthoDB" id="2223732at2"/>
<feature type="transmembrane region" description="Helical" evidence="1">
    <location>
        <begin position="135"/>
        <end position="154"/>
    </location>
</feature>
<sequence>MKQTIFNASLEESMNLVTDKYIQTSMENVKEHGVWKKIIGTLTLLFMMYLFSFITRLDSLSSNTFLSFKTSFITKMIVFNAVFVAFIYFIYIFKNINLRYRQYSIYGSFLSIMSLIFLLEAFIILVSLATSTLGWWIGTFGYTVIFVFVLVSRFKWLIFFIKGKLYGASHKENKAFKLLETFSQVSQKYGPILLFLIFILRWFFPSNMMQENDFVRFIIVSFSPLGIFIPLYFTISMLAEHFQGYYLKKYSEDYRQMSGYSIEEWYGKKSKMYRDSVKQNDDLE</sequence>
<evidence type="ECO:0000313" key="2">
    <source>
        <dbReference type="EMBL" id="KIX91738.1"/>
    </source>
</evidence>
<organism evidence="3 5">
    <name type="scientific">Staphylococcus microti</name>
    <dbReference type="NCBI Taxonomy" id="569857"/>
    <lineage>
        <taxon>Bacteria</taxon>
        <taxon>Bacillati</taxon>
        <taxon>Bacillota</taxon>
        <taxon>Bacilli</taxon>
        <taxon>Bacillales</taxon>
        <taxon>Staphylococcaceae</taxon>
        <taxon>Staphylococcus</taxon>
    </lineage>
</organism>
<feature type="transmembrane region" description="Helical" evidence="1">
    <location>
        <begin position="72"/>
        <end position="93"/>
    </location>
</feature>
<evidence type="ECO:0000256" key="1">
    <source>
        <dbReference type="SAM" id="Phobius"/>
    </source>
</evidence>
<gene>
    <name evidence="3" type="ORF">NCTC13832_02433</name>
    <name evidence="2" type="ORF">TP70_00795</name>
</gene>
<evidence type="ECO:0000313" key="4">
    <source>
        <dbReference type="Proteomes" id="UP000032366"/>
    </source>
</evidence>
<dbReference type="Proteomes" id="UP000032366">
    <property type="component" value="Unassembled WGS sequence"/>
</dbReference>
<dbReference type="Proteomes" id="UP000254100">
    <property type="component" value="Unassembled WGS sequence"/>
</dbReference>
<evidence type="ECO:0000313" key="5">
    <source>
        <dbReference type="Proteomes" id="UP000254100"/>
    </source>
</evidence>
<dbReference type="RefSeq" id="WP_042740063.1">
    <property type="nucleotide sequence ID" value="NZ_JXWY01000003.1"/>
</dbReference>
<feature type="transmembrane region" description="Helical" evidence="1">
    <location>
        <begin position="189"/>
        <end position="205"/>
    </location>
</feature>
<name>A0A0D6XV58_9STAP</name>
<dbReference type="AlphaFoldDB" id="A0A0D6XV58"/>
<protein>
    <submittedName>
        <fullName evidence="3">Uncharacterized protein</fullName>
    </submittedName>
</protein>
<dbReference type="STRING" id="569857.TP70_00795"/>
<keyword evidence="4" id="KW-1185">Reference proteome</keyword>
<feature type="transmembrane region" description="Helical" evidence="1">
    <location>
        <begin position="105"/>
        <end position="129"/>
    </location>
</feature>
<keyword evidence="1" id="KW-1133">Transmembrane helix</keyword>
<proteinExistence type="predicted"/>
<feature type="transmembrane region" description="Helical" evidence="1">
    <location>
        <begin position="217"/>
        <end position="239"/>
    </location>
</feature>
<accession>A0A0D6XV58</accession>
<evidence type="ECO:0000313" key="3">
    <source>
        <dbReference type="EMBL" id="SUN02194.1"/>
    </source>
</evidence>
<dbReference type="EMBL" id="UHDT01000004">
    <property type="protein sequence ID" value="SUN02194.1"/>
    <property type="molecule type" value="Genomic_DNA"/>
</dbReference>
<feature type="transmembrane region" description="Helical" evidence="1">
    <location>
        <begin position="34"/>
        <end position="52"/>
    </location>
</feature>
<reference evidence="3 5" key="2">
    <citation type="submission" date="2018-06" db="EMBL/GenBank/DDBJ databases">
        <authorList>
            <consortium name="Pathogen Informatics"/>
            <person name="Doyle S."/>
        </authorList>
    </citation>
    <scope>NUCLEOTIDE SEQUENCE [LARGE SCALE GENOMIC DNA]</scope>
    <source>
        <strain evidence="3 5">NCTC13832</strain>
    </source>
</reference>